<name>A0A644UNA9_9ZZZZ</name>
<comment type="caution">
    <text evidence="3">The sequence shown here is derived from an EMBL/GenBank/DDBJ whole genome shotgun (WGS) entry which is preliminary data.</text>
</comment>
<dbReference type="PANTHER" id="PTHR43172:SF2">
    <property type="entry name" value="ADENYLOSUCCINATE LYASE C-TERMINAL DOMAIN-CONTAINING PROTEIN"/>
    <property type="match status" value="1"/>
</dbReference>
<dbReference type="AlphaFoldDB" id="A0A644UNA9"/>
<dbReference type="InterPro" id="IPR022761">
    <property type="entry name" value="Fumarate_lyase_N"/>
</dbReference>
<protein>
    <submittedName>
        <fullName evidence="3">3-carboxy-cis,cis-muconate cycloisomerase</fullName>
        <ecNumber evidence="3">5.5.1.2</ecNumber>
    </submittedName>
</protein>
<accession>A0A644UNA9</accession>
<dbReference type="EMBL" id="VSSQ01000138">
    <property type="protein sequence ID" value="MPL80497.1"/>
    <property type="molecule type" value="Genomic_DNA"/>
</dbReference>
<dbReference type="NCBIfam" id="NF004631">
    <property type="entry name" value="PRK05975.1"/>
    <property type="match status" value="1"/>
</dbReference>
<dbReference type="Pfam" id="PF00206">
    <property type="entry name" value="Lyase_1"/>
    <property type="match status" value="1"/>
</dbReference>
<feature type="domain" description="Fumarate lyase N-terminal" evidence="2">
    <location>
        <begin position="97"/>
        <end position="298"/>
    </location>
</feature>
<sequence length="358" mass="37210">MEKGGAVSVFEHPWLGGLFADPEMAAIWGPERQLAQMLAFERAWSVALGACGLAPPEAAAGAGAVLAAARIAPEALRSGMGADGVPTVALVELLRAGQPGPVARAIHHGATSQDVLDTALALTLRDCSGLLERRLVALGETLAGLEARFGAAPLMGRTRMQAATRITVRDRLLSWRLPLEGHRARLAALRPVVERVQVGGAAGDRAALGAQAQAMTDRVARELGLGSTAKAWHAMREGVVDYGSFLSLVSGSLGKIGQDVALMAQQGLDEIALSGGGGSSAMPHKQNPVLAELLVTLARFNATQVSGLHQALVHEQERSGAAWSLEWMILPQMALATGRALAAAQTLLGQVVRIGSPD</sequence>
<dbReference type="PROSITE" id="PS00163">
    <property type="entry name" value="FUMARATE_LYASES"/>
    <property type="match status" value="1"/>
</dbReference>
<reference evidence="3" key="1">
    <citation type="submission" date="2019-08" db="EMBL/GenBank/DDBJ databases">
        <authorList>
            <person name="Kucharzyk K."/>
            <person name="Murdoch R.W."/>
            <person name="Higgins S."/>
            <person name="Loffler F."/>
        </authorList>
    </citation>
    <scope>NUCLEOTIDE SEQUENCE</scope>
</reference>
<dbReference type="InterPro" id="IPR020557">
    <property type="entry name" value="Fumarate_lyase_CS"/>
</dbReference>
<dbReference type="InterPro" id="IPR000362">
    <property type="entry name" value="Fumarate_lyase_fam"/>
</dbReference>
<dbReference type="PRINTS" id="PR00149">
    <property type="entry name" value="FUMRATELYASE"/>
</dbReference>
<dbReference type="PANTHER" id="PTHR43172">
    <property type="entry name" value="ADENYLOSUCCINATE LYASE"/>
    <property type="match status" value="1"/>
</dbReference>
<evidence type="ECO:0000313" key="3">
    <source>
        <dbReference type="EMBL" id="MPL80497.1"/>
    </source>
</evidence>
<dbReference type="SUPFAM" id="SSF48557">
    <property type="entry name" value="L-aspartase-like"/>
    <property type="match status" value="1"/>
</dbReference>
<dbReference type="InterPro" id="IPR008948">
    <property type="entry name" value="L-Aspartase-like"/>
</dbReference>
<gene>
    <name evidence="3" type="primary">pcaB_1</name>
    <name evidence="3" type="ORF">SDC9_26398</name>
</gene>
<dbReference type="GO" id="GO:0047472">
    <property type="term" value="F:3-carboxy-cis,cis-muconate cycloisomerase activity"/>
    <property type="evidence" value="ECO:0007669"/>
    <property type="project" value="UniProtKB-EC"/>
</dbReference>
<comment type="similarity">
    <text evidence="1">Belongs to the class-II fumarase/aspartase family.</text>
</comment>
<proteinExistence type="inferred from homology"/>
<organism evidence="3">
    <name type="scientific">bioreactor metagenome</name>
    <dbReference type="NCBI Taxonomy" id="1076179"/>
    <lineage>
        <taxon>unclassified sequences</taxon>
        <taxon>metagenomes</taxon>
        <taxon>ecological metagenomes</taxon>
    </lineage>
</organism>
<evidence type="ECO:0000256" key="1">
    <source>
        <dbReference type="ARBA" id="ARBA00034772"/>
    </source>
</evidence>
<evidence type="ECO:0000259" key="2">
    <source>
        <dbReference type="Pfam" id="PF00206"/>
    </source>
</evidence>
<keyword evidence="3" id="KW-0413">Isomerase</keyword>
<dbReference type="EC" id="5.5.1.2" evidence="3"/>
<dbReference type="PRINTS" id="PR00145">
    <property type="entry name" value="ARGSUCLYASE"/>
</dbReference>
<dbReference type="Gene3D" id="1.20.200.10">
    <property type="entry name" value="Fumarase/aspartase (Central domain)"/>
    <property type="match status" value="1"/>
</dbReference>